<proteinExistence type="predicted"/>
<feature type="compositionally biased region" description="Basic and acidic residues" evidence="6">
    <location>
        <begin position="253"/>
        <end position="263"/>
    </location>
</feature>
<evidence type="ECO:0000256" key="7">
    <source>
        <dbReference type="SAM" id="SignalP"/>
    </source>
</evidence>
<evidence type="ECO:0000313" key="9">
    <source>
        <dbReference type="EMBL" id="OUE07840.1"/>
    </source>
</evidence>
<organism evidence="9 10">
    <name type="scientific">Clavibacter michiganensis</name>
    <dbReference type="NCBI Taxonomy" id="28447"/>
    <lineage>
        <taxon>Bacteria</taxon>
        <taxon>Bacillati</taxon>
        <taxon>Actinomycetota</taxon>
        <taxon>Actinomycetes</taxon>
        <taxon>Micrococcales</taxon>
        <taxon>Microbacteriaceae</taxon>
        <taxon>Clavibacter</taxon>
    </lineage>
</organism>
<dbReference type="GO" id="GO:0017004">
    <property type="term" value="P:cytochrome complex assembly"/>
    <property type="evidence" value="ECO:0007669"/>
    <property type="project" value="UniProtKB-KW"/>
</dbReference>
<evidence type="ECO:0000256" key="3">
    <source>
        <dbReference type="ARBA" id="ARBA00022968"/>
    </source>
</evidence>
<dbReference type="PROSITE" id="PS51257">
    <property type="entry name" value="PROKAR_LIPOPROTEIN"/>
    <property type="match status" value="1"/>
</dbReference>
<keyword evidence="5" id="KW-0676">Redox-active center</keyword>
<evidence type="ECO:0000256" key="2">
    <source>
        <dbReference type="ARBA" id="ARBA00022748"/>
    </source>
</evidence>
<dbReference type="AlphaFoldDB" id="A0A251XQU9"/>
<dbReference type="Gene3D" id="3.40.30.10">
    <property type="entry name" value="Glutaredoxin"/>
    <property type="match status" value="1"/>
</dbReference>
<keyword evidence="7" id="KW-0732">Signal</keyword>
<comment type="caution">
    <text evidence="9">The sequence shown here is derived from an EMBL/GenBank/DDBJ whole genome shotgun (WGS) entry which is preliminary data.</text>
</comment>
<evidence type="ECO:0000256" key="4">
    <source>
        <dbReference type="ARBA" id="ARBA00023157"/>
    </source>
</evidence>
<evidence type="ECO:0000313" key="10">
    <source>
        <dbReference type="Proteomes" id="UP000195106"/>
    </source>
</evidence>
<dbReference type="GO" id="GO:0016491">
    <property type="term" value="F:oxidoreductase activity"/>
    <property type="evidence" value="ECO:0007669"/>
    <property type="project" value="InterPro"/>
</dbReference>
<dbReference type="EMBL" id="MDHJ01000001">
    <property type="protein sequence ID" value="OUE07840.1"/>
    <property type="molecule type" value="Genomic_DNA"/>
</dbReference>
<keyword evidence="4" id="KW-1015">Disulfide bond</keyword>
<keyword evidence="3" id="KW-0735">Signal-anchor</keyword>
<feature type="region of interest" description="Disordered" evidence="6">
    <location>
        <begin position="204"/>
        <end position="263"/>
    </location>
</feature>
<dbReference type="SUPFAM" id="SSF52833">
    <property type="entry name" value="Thioredoxin-like"/>
    <property type="match status" value="1"/>
</dbReference>
<evidence type="ECO:0000256" key="1">
    <source>
        <dbReference type="ARBA" id="ARBA00004196"/>
    </source>
</evidence>
<evidence type="ECO:0000256" key="6">
    <source>
        <dbReference type="SAM" id="MobiDB-lite"/>
    </source>
</evidence>
<comment type="subcellular location">
    <subcellularLocation>
        <location evidence="1">Cell envelope</location>
    </subcellularLocation>
</comment>
<dbReference type="PANTHER" id="PTHR42852">
    <property type="entry name" value="THIOL:DISULFIDE INTERCHANGE PROTEIN DSBE"/>
    <property type="match status" value="1"/>
</dbReference>
<dbReference type="InterPro" id="IPR013766">
    <property type="entry name" value="Thioredoxin_domain"/>
</dbReference>
<keyword evidence="3" id="KW-0812">Transmembrane</keyword>
<dbReference type="InterPro" id="IPR036249">
    <property type="entry name" value="Thioredoxin-like_sf"/>
</dbReference>
<dbReference type="GO" id="GO:0016209">
    <property type="term" value="F:antioxidant activity"/>
    <property type="evidence" value="ECO:0007669"/>
    <property type="project" value="InterPro"/>
</dbReference>
<feature type="compositionally biased region" description="Low complexity" evidence="6">
    <location>
        <begin position="236"/>
        <end position="250"/>
    </location>
</feature>
<dbReference type="Proteomes" id="UP000195106">
    <property type="component" value="Unassembled WGS sequence"/>
</dbReference>
<name>A0A251XQU9_9MICO</name>
<protein>
    <submittedName>
        <fullName evidence="9">Thiol-disulfide oxidoreductase ResA</fullName>
    </submittedName>
</protein>
<dbReference type="GO" id="GO:0030313">
    <property type="term" value="C:cell envelope"/>
    <property type="evidence" value="ECO:0007669"/>
    <property type="project" value="UniProtKB-SubCell"/>
</dbReference>
<dbReference type="PANTHER" id="PTHR42852:SF6">
    <property type="entry name" value="THIOL:DISULFIDE INTERCHANGE PROTEIN DSBE"/>
    <property type="match status" value="1"/>
</dbReference>
<keyword evidence="2" id="KW-0201">Cytochrome c-type biogenesis</keyword>
<evidence type="ECO:0000256" key="5">
    <source>
        <dbReference type="ARBA" id="ARBA00023284"/>
    </source>
</evidence>
<reference evidence="9 10" key="1">
    <citation type="submission" date="2016-08" db="EMBL/GenBank/DDBJ databases">
        <title>Genome sequence of Clavibacter michiganensis spp. strain CASJ009.</title>
        <authorList>
            <person name="Thapa S.P."/>
            <person name="Coaker G."/>
        </authorList>
    </citation>
    <scope>NUCLEOTIDE SEQUENCE [LARGE SCALE GENOMIC DNA]</scope>
    <source>
        <strain evidence="9">CASJ009</strain>
    </source>
</reference>
<accession>A0A251XQU9</accession>
<dbReference type="Pfam" id="PF00578">
    <property type="entry name" value="AhpC-TSA"/>
    <property type="match status" value="1"/>
</dbReference>
<dbReference type="PROSITE" id="PS51352">
    <property type="entry name" value="THIOREDOXIN_2"/>
    <property type="match status" value="1"/>
</dbReference>
<dbReference type="InterPro" id="IPR050553">
    <property type="entry name" value="Thioredoxin_ResA/DsbE_sf"/>
</dbReference>
<evidence type="ECO:0000259" key="8">
    <source>
        <dbReference type="PROSITE" id="PS51352"/>
    </source>
</evidence>
<sequence>MRGVRRPRRLLAVAATAALAAVVLAGCAEDPLAAQYRSGNNERYIAGDGTFTEVPRADRADPVDFSGTLSDGTEISSDDYRGSVTVVNFWYAECPPCRLEAKDLQAASEEHAPDGVRFLGVNTRDQAPNVDSFDRTYGITYPSVLDVEDTSMQLAFAGTIAPNAVPATIVLDREGRVASRVLGQIDPGVLRTLVTDTVAEAAGRWTRSRGPSRASSSSRCPSRCSRDWSRSPPPACSRSCPATSATSAAWPRRRADPRRGAAC</sequence>
<feature type="chain" id="PRO_5039522803" evidence="7">
    <location>
        <begin position="26"/>
        <end position="263"/>
    </location>
</feature>
<gene>
    <name evidence="9" type="primary">resA</name>
    <name evidence="9" type="ORF">CMsap09_02745</name>
</gene>
<dbReference type="CDD" id="cd02966">
    <property type="entry name" value="TlpA_like_family"/>
    <property type="match status" value="1"/>
</dbReference>
<feature type="compositionally biased region" description="Low complexity" evidence="6">
    <location>
        <begin position="208"/>
        <end position="223"/>
    </location>
</feature>
<dbReference type="InterPro" id="IPR000866">
    <property type="entry name" value="AhpC/TSA"/>
</dbReference>
<feature type="signal peptide" evidence="7">
    <location>
        <begin position="1"/>
        <end position="25"/>
    </location>
</feature>
<feature type="domain" description="Thioredoxin" evidence="8">
    <location>
        <begin position="54"/>
        <end position="199"/>
    </location>
</feature>